<gene>
    <name evidence="1" type="ORF">VV01_12585</name>
</gene>
<comment type="caution">
    <text evidence="1">The sequence shown here is derived from an EMBL/GenBank/DDBJ whole genome shotgun (WGS) entry which is preliminary data.</text>
</comment>
<organism evidence="1 2">
    <name type="scientific">Luteipulveratus halotolerans</name>
    <dbReference type="NCBI Taxonomy" id="1631356"/>
    <lineage>
        <taxon>Bacteria</taxon>
        <taxon>Bacillati</taxon>
        <taxon>Actinomycetota</taxon>
        <taxon>Actinomycetes</taxon>
        <taxon>Micrococcales</taxon>
        <taxon>Dermacoccaceae</taxon>
        <taxon>Luteipulveratus</taxon>
    </lineage>
</organism>
<dbReference type="EMBL" id="LAIR01000002">
    <property type="protein sequence ID" value="KNX37797.1"/>
    <property type="molecule type" value="Genomic_DNA"/>
</dbReference>
<keyword evidence="2" id="KW-1185">Reference proteome</keyword>
<dbReference type="STRING" id="1631356.VV01_12585"/>
<name>A0A0L6CJ21_9MICO</name>
<proteinExistence type="predicted"/>
<evidence type="ECO:0000313" key="2">
    <source>
        <dbReference type="Proteomes" id="UP000037397"/>
    </source>
</evidence>
<reference evidence="2" key="1">
    <citation type="submission" date="2015-03" db="EMBL/GenBank/DDBJ databases">
        <title>Luteipulveratus halotolerans sp. nov., a novel actinobacterium (Dermacoccaceae) from Sarawak, Malaysia.</title>
        <authorList>
            <person name="Juboi H."/>
            <person name="Basik A."/>
            <person name="Shamsul S.S."/>
            <person name="Arnold P."/>
            <person name="Schmitt E.K."/>
            <person name="Sanglier J.-J."/>
            <person name="Yeo T."/>
        </authorList>
    </citation>
    <scope>NUCLEOTIDE SEQUENCE [LARGE SCALE GENOMIC DNA]</scope>
    <source>
        <strain evidence="2">C296001</strain>
    </source>
</reference>
<accession>A0A0L6CJ21</accession>
<dbReference type="AlphaFoldDB" id="A0A0L6CJ21"/>
<protein>
    <submittedName>
        <fullName evidence="1">Uncharacterized protein</fullName>
    </submittedName>
</protein>
<evidence type="ECO:0000313" key="1">
    <source>
        <dbReference type="EMBL" id="KNX37797.1"/>
    </source>
</evidence>
<dbReference type="Proteomes" id="UP000037397">
    <property type="component" value="Unassembled WGS sequence"/>
</dbReference>
<sequence>MAFTCDQYGRSRSGTAIKTVTGRTVCRSCDDRTTGMAAGIIAAGGSQTSPVASGIATAGFFERLRKRRRRD</sequence>
<dbReference type="RefSeq" id="WP_050670189.1">
    <property type="nucleotide sequence ID" value="NZ_LAIR01000002.1"/>
</dbReference>